<organism evidence="2 3">
    <name type="scientific">Prorocentrum cordatum</name>
    <dbReference type="NCBI Taxonomy" id="2364126"/>
    <lineage>
        <taxon>Eukaryota</taxon>
        <taxon>Sar</taxon>
        <taxon>Alveolata</taxon>
        <taxon>Dinophyceae</taxon>
        <taxon>Prorocentrales</taxon>
        <taxon>Prorocentraceae</taxon>
        <taxon>Prorocentrum</taxon>
    </lineage>
</organism>
<feature type="compositionally biased region" description="Basic and acidic residues" evidence="1">
    <location>
        <begin position="43"/>
        <end position="62"/>
    </location>
</feature>
<evidence type="ECO:0000313" key="2">
    <source>
        <dbReference type="EMBL" id="CAK0821903.1"/>
    </source>
</evidence>
<gene>
    <name evidence="2" type="ORF">PCOR1329_LOCUS23039</name>
</gene>
<feature type="region of interest" description="Disordered" evidence="1">
    <location>
        <begin position="100"/>
        <end position="119"/>
    </location>
</feature>
<feature type="non-terminal residue" evidence="2">
    <location>
        <position position="119"/>
    </location>
</feature>
<evidence type="ECO:0000256" key="1">
    <source>
        <dbReference type="SAM" id="MobiDB-lite"/>
    </source>
</evidence>
<keyword evidence="3" id="KW-1185">Reference proteome</keyword>
<evidence type="ECO:0000313" key="3">
    <source>
        <dbReference type="Proteomes" id="UP001189429"/>
    </source>
</evidence>
<comment type="caution">
    <text evidence="2">The sequence shown here is derived from an EMBL/GenBank/DDBJ whole genome shotgun (WGS) entry which is preliminary data.</text>
</comment>
<protein>
    <submittedName>
        <fullName evidence="2">Uncharacterized protein</fullName>
    </submittedName>
</protein>
<feature type="region of interest" description="Disordered" evidence="1">
    <location>
        <begin position="1"/>
        <end position="92"/>
    </location>
</feature>
<dbReference type="Proteomes" id="UP001189429">
    <property type="component" value="Unassembled WGS sequence"/>
</dbReference>
<feature type="compositionally biased region" description="Low complexity" evidence="1">
    <location>
        <begin position="101"/>
        <end position="111"/>
    </location>
</feature>
<reference evidence="2" key="1">
    <citation type="submission" date="2023-10" db="EMBL/GenBank/DDBJ databases">
        <authorList>
            <person name="Chen Y."/>
            <person name="Shah S."/>
            <person name="Dougan E. K."/>
            <person name="Thang M."/>
            <person name="Chan C."/>
        </authorList>
    </citation>
    <scope>NUCLEOTIDE SEQUENCE [LARGE SCALE GENOMIC DNA]</scope>
</reference>
<name>A0ABN9RRL8_9DINO</name>
<dbReference type="EMBL" id="CAUYUJ010007773">
    <property type="protein sequence ID" value="CAK0821903.1"/>
    <property type="molecule type" value="Genomic_DNA"/>
</dbReference>
<feature type="compositionally biased region" description="Low complexity" evidence="1">
    <location>
        <begin position="68"/>
        <end position="88"/>
    </location>
</feature>
<sequence length="119" mass="12563">AAPFRPANAVEIWAGRQQEEDRRQAAAAEDLARSPEAQARKLRGLDEEALLRNNPHNEHFDGLTEGGRNFAANSRRAPSASPARTTSSVAHSAVYIEGSDDAAASAAPPAAGWSGGMEQ</sequence>
<feature type="non-terminal residue" evidence="2">
    <location>
        <position position="1"/>
    </location>
</feature>
<accession>A0ABN9RRL8</accession>
<proteinExistence type="predicted"/>